<reference evidence="5" key="1">
    <citation type="journal article" date="2019" name="Int. J. Syst. Evol. Microbiol.">
        <title>The Global Catalogue of Microorganisms (GCM) 10K type strain sequencing project: providing services to taxonomists for standard genome sequencing and annotation.</title>
        <authorList>
            <consortium name="The Broad Institute Genomics Platform"/>
            <consortium name="The Broad Institute Genome Sequencing Center for Infectious Disease"/>
            <person name="Wu L."/>
            <person name="Ma J."/>
        </authorList>
    </citation>
    <scope>NUCLEOTIDE SEQUENCE [LARGE SCALE GENOMIC DNA]</scope>
    <source>
        <strain evidence="5">NBRC 105830</strain>
    </source>
</reference>
<dbReference type="InterPro" id="IPR051450">
    <property type="entry name" value="Gfo/Idh/MocA_Oxidoreductases"/>
</dbReference>
<name>A0ABQ6HRW1_9MICO</name>
<sequence length="360" mass="37341">MIAPALPASQRPRVAICGAGLIGRAHARLAADSSTVDLVAIVDPTPAGVELAAEHGVTSFVSLAELLAAEQTPGLGVVLATPNHLHVDQAIECLAAGVPAIVEKPVAHTIEDGERLVAAASAVGPHVPLLVGHHRRHSPLVAAARETVASGVLGRIVAVNGMATFYKPDDYFDVAPWRTQPGGGPILINMIHEVDDLRAICGDVVAVQAVTSNVTRGFAVEDTAAIILTFASGALGTFLISDAAAGPRSWEQTSGENPSYDHADDEDCYVITGTRGSLGVPTMRLRTYAEGVVPSWWNPLTRSVIPVERVDPLAAQMEHFGAVVAGRAEPLVTVTEGFATLRVTDAIARSAATGTPVTLG</sequence>
<keyword evidence="1" id="KW-0520">NAD</keyword>
<organism evidence="4 5">
    <name type="scientific">Arsenicicoccus piscis</name>
    <dbReference type="NCBI Taxonomy" id="673954"/>
    <lineage>
        <taxon>Bacteria</taxon>
        <taxon>Bacillati</taxon>
        <taxon>Actinomycetota</taxon>
        <taxon>Actinomycetes</taxon>
        <taxon>Micrococcales</taxon>
        <taxon>Intrasporangiaceae</taxon>
        <taxon>Arsenicicoccus</taxon>
    </lineage>
</organism>
<dbReference type="EMBL" id="BSUJ01000001">
    <property type="protein sequence ID" value="GMA21046.1"/>
    <property type="molecule type" value="Genomic_DNA"/>
</dbReference>
<gene>
    <name evidence="4" type="ORF">GCM10025862_30670</name>
</gene>
<dbReference type="Pfam" id="PF01408">
    <property type="entry name" value="GFO_IDH_MocA"/>
    <property type="match status" value="1"/>
</dbReference>
<dbReference type="Gene3D" id="3.40.50.720">
    <property type="entry name" value="NAD(P)-binding Rossmann-like Domain"/>
    <property type="match status" value="1"/>
</dbReference>
<evidence type="ECO:0000259" key="3">
    <source>
        <dbReference type="Pfam" id="PF22725"/>
    </source>
</evidence>
<proteinExistence type="predicted"/>
<comment type="caution">
    <text evidence="4">The sequence shown here is derived from an EMBL/GenBank/DDBJ whole genome shotgun (WGS) entry which is preliminary data.</text>
</comment>
<evidence type="ECO:0000256" key="1">
    <source>
        <dbReference type="ARBA" id="ARBA00023027"/>
    </source>
</evidence>
<dbReference type="Pfam" id="PF22725">
    <property type="entry name" value="GFO_IDH_MocA_C3"/>
    <property type="match status" value="1"/>
</dbReference>
<evidence type="ECO:0000313" key="5">
    <source>
        <dbReference type="Proteomes" id="UP001157109"/>
    </source>
</evidence>
<dbReference type="PANTHER" id="PTHR43377:SF8">
    <property type="entry name" value="BLR3664 PROTEIN"/>
    <property type="match status" value="1"/>
</dbReference>
<dbReference type="Proteomes" id="UP001157109">
    <property type="component" value="Unassembled WGS sequence"/>
</dbReference>
<evidence type="ECO:0000313" key="4">
    <source>
        <dbReference type="EMBL" id="GMA21046.1"/>
    </source>
</evidence>
<feature type="domain" description="Gfo/Idh/MocA-like oxidoreductase N-terminal" evidence="2">
    <location>
        <begin position="13"/>
        <end position="123"/>
    </location>
</feature>
<feature type="domain" description="GFO/IDH/MocA-like oxidoreductase" evidence="3">
    <location>
        <begin position="142"/>
        <end position="278"/>
    </location>
</feature>
<accession>A0ABQ6HRW1</accession>
<dbReference type="SUPFAM" id="SSF51735">
    <property type="entry name" value="NAD(P)-binding Rossmann-fold domains"/>
    <property type="match status" value="1"/>
</dbReference>
<keyword evidence="5" id="KW-1185">Reference proteome</keyword>
<dbReference type="InterPro" id="IPR000683">
    <property type="entry name" value="Gfo/Idh/MocA-like_OxRdtase_N"/>
</dbReference>
<dbReference type="InterPro" id="IPR036291">
    <property type="entry name" value="NAD(P)-bd_dom_sf"/>
</dbReference>
<dbReference type="Gene3D" id="3.30.360.10">
    <property type="entry name" value="Dihydrodipicolinate Reductase, domain 2"/>
    <property type="match status" value="1"/>
</dbReference>
<dbReference type="PANTHER" id="PTHR43377">
    <property type="entry name" value="BILIVERDIN REDUCTASE A"/>
    <property type="match status" value="1"/>
</dbReference>
<dbReference type="SUPFAM" id="SSF55347">
    <property type="entry name" value="Glyceraldehyde-3-phosphate dehydrogenase-like, C-terminal domain"/>
    <property type="match status" value="1"/>
</dbReference>
<protein>
    <submittedName>
        <fullName evidence="4">Oxidoreductase</fullName>
    </submittedName>
</protein>
<dbReference type="InterPro" id="IPR055170">
    <property type="entry name" value="GFO_IDH_MocA-like_dom"/>
</dbReference>
<dbReference type="RefSeq" id="WP_241441365.1">
    <property type="nucleotide sequence ID" value="NZ_BSUJ01000001.1"/>
</dbReference>
<evidence type="ECO:0000259" key="2">
    <source>
        <dbReference type="Pfam" id="PF01408"/>
    </source>
</evidence>